<organism evidence="1 2">
    <name type="scientific">Trichoderma lentiforme</name>
    <dbReference type="NCBI Taxonomy" id="1567552"/>
    <lineage>
        <taxon>Eukaryota</taxon>
        <taxon>Fungi</taxon>
        <taxon>Dikarya</taxon>
        <taxon>Ascomycota</taxon>
        <taxon>Pezizomycotina</taxon>
        <taxon>Sordariomycetes</taxon>
        <taxon>Hypocreomycetidae</taxon>
        <taxon>Hypocreales</taxon>
        <taxon>Hypocreaceae</taxon>
        <taxon>Trichoderma</taxon>
    </lineage>
</organism>
<dbReference type="AlphaFoldDB" id="A0A9P4X456"/>
<accession>A0A9P4X456</accession>
<dbReference type="Proteomes" id="UP000801864">
    <property type="component" value="Unassembled WGS sequence"/>
</dbReference>
<keyword evidence="2" id="KW-1185">Reference proteome</keyword>
<evidence type="ECO:0000313" key="2">
    <source>
        <dbReference type="Proteomes" id="UP000801864"/>
    </source>
</evidence>
<sequence>MAPCRHGIKIRHHTGTAVYSVQCRYGVGTHFIVSQNPTSTPNSRFIDPGLHPKTVPFGWFHDTARLDEPPAEQTRKCPVRLKYDDEWEMESWINKSCYIRTNS</sequence>
<reference evidence="1 2" key="1">
    <citation type="submission" date="2018-06" db="EMBL/GenBank/DDBJ databases">
        <title>Genome analysis of cellulolytic fungus Trichoderma lentiforme CFAM-422.</title>
        <authorList>
            <person name="Steindorff A.S."/>
            <person name="Formighieri E.F."/>
            <person name="Midorikawa G.E.O."/>
            <person name="Tamietti M.S."/>
            <person name="Ramos E.Z."/>
            <person name="Silva A.S."/>
            <person name="Bon E.P.S."/>
            <person name="Mendes T.D."/>
            <person name="Damaso M.C.T."/>
            <person name="Favaro L.C.L."/>
        </authorList>
    </citation>
    <scope>NUCLEOTIDE SEQUENCE [LARGE SCALE GENOMIC DNA]</scope>
    <source>
        <strain evidence="1 2">CFAM-422</strain>
    </source>
</reference>
<gene>
    <name evidence="1" type="ORF">CFAM422_012487</name>
</gene>
<protein>
    <submittedName>
        <fullName evidence="1">Uncharacterized protein</fullName>
    </submittedName>
</protein>
<dbReference type="EMBL" id="QLNT01000030">
    <property type="protein sequence ID" value="KAF3057001.1"/>
    <property type="molecule type" value="Genomic_DNA"/>
</dbReference>
<comment type="caution">
    <text evidence="1">The sequence shown here is derived from an EMBL/GenBank/DDBJ whole genome shotgun (WGS) entry which is preliminary data.</text>
</comment>
<name>A0A9P4X456_9HYPO</name>
<evidence type="ECO:0000313" key="1">
    <source>
        <dbReference type="EMBL" id="KAF3057001.1"/>
    </source>
</evidence>
<proteinExistence type="predicted"/>